<proteinExistence type="predicted"/>
<dbReference type="OrthoDB" id="6123348at2759"/>
<gene>
    <name evidence="3" type="ORF">SSLN_LOCUS12195</name>
</gene>
<evidence type="ECO:0000256" key="1">
    <source>
        <dbReference type="SAM" id="MobiDB-lite"/>
    </source>
</evidence>
<dbReference type="InterPro" id="IPR000477">
    <property type="entry name" value="RT_dom"/>
</dbReference>
<dbReference type="PROSITE" id="PS50878">
    <property type="entry name" value="RT_POL"/>
    <property type="match status" value="1"/>
</dbReference>
<dbReference type="Pfam" id="PF00078">
    <property type="entry name" value="RVT_1"/>
    <property type="match status" value="1"/>
</dbReference>
<feature type="domain" description="Reverse transcriptase" evidence="2">
    <location>
        <begin position="1"/>
        <end position="269"/>
    </location>
</feature>
<protein>
    <submittedName>
        <fullName evidence="5">Reverse transcriptase domain-containing protein</fullName>
    </submittedName>
</protein>
<dbReference type="PANTHER" id="PTHR47027">
    <property type="entry name" value="REVERSE TRANSCRIPTASE DOMAIN-CONTAINING PROTEIN"/>
    <property type="match status" value="1"/>
</dbReference>
<keyword evidence="4" id="KW-1185">Reference proteome</keyword>
<evidence type="ECO:0000313" key="3">
    <source>
        <dbReference type="EMBL" id="VDL98580.1"/>
    </source>
</evidence>
<dbReference type="STRING" id="70667.A0A183T6U7"/>
<sequence>MIRQTIDRLPQVDTNNDLGLPPSIPETIRAVQQIYSGKAPGSNVIPPQVYKLVQGLLLESQCGFHRHRATTDMNFATRQLQEKCQEMRAHLYTTFVDLTKAFDTVNRDGLWKVMQKFGCPERFTHMVRQRHDGITAHVTDNGTVSEAFAVANGVKQGWILASNLFSLMFSAMLMDAYHNEQPGIRLAYRTDGHLLNSWHMQASTRVSTTTVHDLLFADDYARTTVMEEDMQRSMDLFAAVCAEFELTISRAKTVVRIGEKSAKVMKALMSMKRKLLCDAGGPPLMVELYGHWQVEDYIPPVAENGVVPRNEDGKLELFKSSMLPLGSHLSLRIMKPAAIDTAVCST</sequence>
<feature type="region of interest" description="Disordered" evidence="1">
    <location>
        <begin position="1"/>
        <end position="21"/>
    </location>
</feature>
<evidence type="ECO:0000313" key="4">
    <source>
        <dbReference type="Proteomes" id="UP000275846"/>
    </source>
</evidence>
<dbReference type="WBParaSite" id="SSLN_0001265201-mRNA-1">
    <property type="protein sequence ID" value="SSLN_0001265201-mRNA-1"/>
    <property type="gene ID" value="SSLN_0001265201"/>
</dbReference>
<dbReference type="InterPro" id="IPR043502">
    <property type="entry name" value="DNA/RNA_pol_sf"/>
</dbReference>
<evidence type="ECO:0000259" key="2">
    <source>
        <dbReference type="PROSITE" id="PS50878"/>
    </source>
</evidence>
<dbReference type="PANTHER" id="PTHR47027:SF26">
    <property type="entry name" value="REVERSE TRANSCRIPTASE DOMAIN-CONTAINING PROTEIN"/>
    <property type="match status" value="1"/>
</dbReference>
<dbReference type="EMBL" id="UYSU01037094">
    <property type="protein sequence ID" value="VDL98580.1"/>
    <property type="molecule type" value="Genomic_DNA"/>
</dbReference>
<accession>A0A183T6U7</accession>
<reference evidence="3 4" key="2">
    <citation type="submission" date="2018-11" db="EMBL/GenBank/DDBJ databases">
        <authorList>
            <consortium name="Pathogen Informatics"/>
        </authorList>
    </citation>
    <scope>NUCLEOTIDE SEQUENCE [LARGE SCALE GENOMIC DNA]</scope>
    <source>
        <strain evidence="3 4">NST_G2</strain>
    </source>
</reference>
<evidence type="ECO:0000313" key="5">
    <source>
        <dbReference type="WBParaSite" id="SSLN_0001265201-mRNA-1"/>
    </source>
</evidence>
<dbReference type="Proteomes" id="UP000275846">
    <property type="component" value="Unassembled WGS sequence"/>
</dbReference>
<name>A0A183T6U7_SCHSO</name>
<dbReference type="AlphaFoldDB" id="A0A183T6U7"/>
<dbReference type="SUPFAM" id="SSF56672">
    <property type="entry name" value="DNA/RNA polymerases"/>
    <property type="match status" value="1"/>
</dbReference>
<organism evidence="5">
    <name type="scientific">Schistocephalus solidus</name>
    <name type="common">Tapeworm</name>
    <dbReference type="NCBI Taxonomy" id="70667"/>
    <lineage>
        <taxon>Eukaryota</taxon>
        <taxon>Metazoa</taxon>
        <taxon>Spiralia</taxon>
        <taxon>Lophotrochozoa</taxon>
        <taxon>Platyhelminthes</taxon>
        <taxon>Cestoda</taxon>
        <taxon>Eucestoda</taxon>
        <taxon>Diphyllobothriidea</taxon>
        <taxon>Diphyllobothriidae</taxon>
        <taxon>Schistocephalus</taxon>
    </lineage>
</organism>
<reference evidence="5" key="1">
    <citation type="submission" date="2016-06" db="UniProtKB">
        <authorList>
            <consortium name="WormBaseParasite"/>
        </authorList>
    </citation>
    <scope>IDENTIFICATION</scope>
</reference>